<evidence type="ECO:0000313" key="2">
    <source>
        <dbReference type="EMBL" id="SFJ86730.1"/>
    </source>
</evidence>
<name>A0A1I3UUT2_9HYPH</name>
<keyword evidence="1" id="KW-1133">Transmembrane helix</keyword>
<proteinExistence type="predicted"/>
<dbReference type="Proteomes" id="UP000199598">
    <property type="component" value="Unassembled WGS sequence"/>
</dbReference>
<dbReference type="EMBL" id="FOSK01000001">
    <property type="protein sequence ID" value="SFJ86730.1"/>
    <property type="molecule type" value="Genomic_DNA"/>
</dbReference>
<sequence>MFGPLSLFHWYERKVFQFRDFHKTNPTKAERYHMSASIVAVIATIAAAIYLPVLLIPAVIAYVLRSPFSYIINRAREKRNNVYNSTFPNKRWYADSNHRKHHQLQSAVVKAVFPDL</sequence>
<dbReference type="RefSeq" id="WP_093515882.1">
    <property type="nucleotide sequence ID" value="NZ_FOSK01000001.1"/>
</dbReference>
<gene>
    <name evidence="2" type="ORF">SAMN04488518_10143</name>
</gene>
<accession>A0A1I3UUT2</accession>
<keyword evidence="1" id="KW-0472">Membrane</keyword>
<evidence type="ECO:0000256" key="1">
    <source>
        <dbReference type="SAM" id="Phobius"/>
    </source>
</evidence>
<reference evidence="2 3" key="1">
    <citation type="submission" date="2016-10" db="EMBL/GenBank/DDBJ databases">
        <authorList>
            <person name="Varghese N."/>
            <person name="Submissions S."/>
        </authorList>
    </citation>
    <scope>NUCLEOTIDE SEQUENCE [LARGE SCALE GENOMIC DNA]</scope>
    <source>
        <strain evidence="2 3">DSM 16392</strain>
    </source>
</reference>
<feature type="transmembrane region" description="Helical" evidence="1">
    <location>
        <begin position="38"/>
        <end position="64"/>
    </location>
</feature>
<keyword evidence="1" id="KW-0812">Transmembrane</keyword>
<keyword evidence="3" id="KW-1185">Reference proteome</keyword>
<comment type="caution">
    <text evidence="2">The sequence shown here is derived from an EMBL/GenBank/DDBJ whole genome shotgun (WGS) entry which is preliminary data.</text>
</comment>
<evidence type="ECO:0000313" key="3">
    <source>
        <dbReference type="Proteomes" id="UP000199598"/>
    </source>
</evidence>
<protein>
    <submittedName>
        <fullName evidence="2">Uncharacterized protein</fullName>
    </submittedName>
</protein>
<organism evidence="2 3">
    <name type="scientific">Pseudovibrio ascidiaceicola</name>
    <dbReference type="NCBI Taxonomy" id="285279"/>
    <lineage>
        <taxon>Bacteria</taxon>
        <taxon>Pseudomonadati</taxon>
        <taxon>Pseudomonadota</taxon>
        <taxon>Alphaproteobacteria</taxon>
        <taxon>Hyphomicrobiales</taxon>
        <taxon>Stappiaceae</taxon>
        <taxon>Pseudovibrio</taxon>
    </lineage>
</organism>